<evidence type="ECO:0000259" key="1">
    <source>
        <dbReference type="Pfam" id="PF08241"/>
    </source>
</evidence>
<feature type="domain" description="Methyltransferase type 11" evidence="1">
    <location>
        <begin position="37"/>
        <end position="131"/>
    </location>
</feature>
<organism evidence="2 3">
    <name type="scientific">Niallia hominis</name>
    <dbReference type="NCBI Taxonomy" id="3133173"/>
    <lineage>
        <taxon>Bacteria</taxon>
        <taxon>Bacillati</taxon>
        <taxon>Bacillota</taxon>
        <taxon>Bacilli</taxon>
        <taxon>Bacillales</taxon>
        <taxon>Bacillaceae</taxon>
        <taxon>Niallia</taxon>
    </lineage>
</organism>
<comment type="caution">
    <text evidence="2">The sequence shown here is derived from an EMBL/GenBank/DDBJ whole genome shotgun (WGS) entry which is preliminary data.</text>
</comment>
<dbReference type="Gene3D" id="3.40.50.150">
    <property type="entry name" value="Vaccinia Virus protein VP39"/>
    <property type="match status" value="1"/>
</dbReference>
<dbReference type="InterPro" id="IPR029063">
    <property type="entry name" value="SAM-dependent_MTases_sf"/>
</dbReference>
<accession>A0ABV1F234</accession>
<protein>
    <submittedName>
        <fullName evidence="2">Class I SAM-dependent methyltransferase</fullName>
    </submittedName>
</protein>
<dbReference type="Proteomes" id="UP001465426">
    <property type="component" value="Unassembled WGS sequence"/>
</dbReference>
<proteinExistence type="predicted"/>
<keyword evidence="3" id="KW-1185">Reference proteome</keyword>
<evidence type="ECO:0000313" key="2">
    <source>
        <dbReference type="EMBL" id="MEQ2467422.1"/>
    </source>
</evidence>
<dbReference type="GO" id="GO:0032259">
    <property type="term" value="P:methylation"/>
    <property type="evidence" value="ECO:0007669"/>
    <property type="project" value="UniProtKB-KW"/>
</dbReference>
<dbReference type="CDD" id="cd02440">
    <property type="entry name" value="AdoMet_MTases"/>
    <property type="match status" value="1"/>
</dbReference>
<dbReference type="PANTHER" id="PTHR45036:SF1">
    <property type="entry name" value="METHYLTRANSFERASE LIKE 7A"/>
    <property type="match status" value="1"/>
</dbReference>
<keyword evidence="2" id="KW-0489">Methyltransferase</keyword>
<evidence type="ECO:0000313" key="3">
    <source>
        <dbReference type="Proteomes" id="UP001465426"/>
    </source>
</evidence>
<dbReference type="Pfam" id="PF08241">
    <property type="entry name" value="Methyltransf_11"/>
    <property type="match status" value="1"/>
</dbReference>
<dbReference type="EMBL" id="JBBMFN010000051">
    <property type="protein sequence ID" value="MEQ2467422.1"/>
    <property type="molecule type" value="Genomic_DNA"/>
</dbReference>
<keyword evidence="2" id="KW-0808">Transferase</keyword>
<dbReference type="RefSeq" id="WP_349205144.1">
    <property type="nucleotide sequence ID" value="NZ_JBBMFN010000051.1"/>
</dbReference>
<name>A0ABV1F234_9BACI</name>
<dbReference type="PANTHER" id="PTHR45036">
    <property type="entry name" value="METHYLTRANSFERASE LIKE 7B"/>
    <property type="match status" value="1"/>
</dbReference>
<dbReference type="GO" id="GO:0008168">
    <property type="term" value="F:methyltransferase activity"/>
    <property type="evidence" value="ECO:0007669"/>
    <property type="project" value="UniProtKB-KW"/>
</dbReference>
<gene>
    <name evidence="2" type="ORF">WMO63_17335</name>
</gene>
<sequence length="179" mass="20707">MGNLFPYVYDFGMKPLEKGRFYTIRKELLSKVKGRVLEIGSGSGINFSFYRDVERVDAIEPNPSMIKKSKKQLEKASVPIFCHEQKAEQLLFPNQTFDYVISTLVFCTIPNPEAALKEMIRVSKPNATFYFFEHVKMENAVLAKTQDLLTPLWKKICDGCHLNRNTVEKSKTLDYRLKK</sequence>
<reference evidence="2 3" key="1">
    <citation type="submission" date="2024-03" db="EMBL/GenBank/DDBJ databases">
        <title>Human intestinal bacterial collection.</title>
        <authorList>
            <person name="Pauvert C."/>
            <person name="Hitch T.C.A."/>
            <person name="Clavel T."/>
        </authorList>
    </citation>
    <scope>NUCLEOTIDE SEQUENCE [LARGE SCALE GENOMIC DNA]</scope>
    <source>
        <strain evidence="2 3">CLA-SR-H024</strain>
    </source>
</reference>
<dbReference type="InterPro" id="IPR013216">
    <property type="entry name" value="Methyltransf_11"/>
</dbReference>
<dbReference type="InterPro" id="IPR052356">
    <property type="entry name" value="Thiol_S-MT"/>
</dbReference>
<dbReference type="SUPFAM" id="SSF53335">
    <property type="entry name" value="S-adenosyl-L-methionine-dependent methyltransferases"/>
    <property type="match status" value="1"/>
</dbReference>